<evidence type="ECO:0000313" key="1">
    <source>
        <dbReference type="EMBL" id="GMH60476.1"/>
    </source>
</evidence>
<feature type="non-terminal residue" evidence="1">
    <location>
        <position position="1"/>
    </location>
</feature>
<dbReference type="AlphaFoldDB" id="A0A9W6ZYX0"/>
<dbReference type="EMBL" id="BRXZ01002363">
    <property type="protein sequence ID" value="GMH60476.1"/>
    <property type="molecule type" value="Genomic_DNA"/>
</dbReference>
<protein>
    <submittedName>
        <fullName evidence="1">Uncharacterized protein</fullName>
    </submittedName>
</protein>
<comment type="caution">
    <text evidence="1">The sequence shown here is derived from an EMBL/GenBank/DDBJ whole genome shotgun (WGS) entry which is preliminary data.</text>
</comment>
<evidence type="ECO:0000313" key="2">
    <source>
        <dbReference type="Proteomes" id="UP001165082"/>
    </source>
</evidence>
<reference evidence="1" key="1">
    <citation type="submission" date="2022-07" db="EMBL/GenBank/DDBJ databases">
        <title>Genome analysis of Parmales, a sister group of diatoms, reveals the evolutionary specialization of diatoms from phago-mixotrophs to photoautotrophs.</title>
        <authorList>
            <person name="Ban H."/>
            <person name="Sato S."/>
            <person name="Yoshikawa S."/>
            <person name="Kazumasa Y."/>
            <person name="Nakamura Y."/>
            <person name="Ichinomiya M."/>
            <person name="Saitoh K."/>
            <person name="Sato N."/>
            <person name="Blanc-Mathieu R."/>
            <person name="Endo H."/>
            <person name="Kuwata A."/>
            <person name="Ogata H."/>
        </authorList>
    </citation>
    <scope>NUCLEOTIDE SEQUENCE</scope>
</reference>
<proteinExistence type="predicted"/>
<organism evidence="1 2">
    <name type="scientific">Triparma retinervis</name>
    <dbReference type="NCBI Taxonomy" id="2557542"/>
    <lineage>
        <taxon>Eukaryota</taxon>
        <taxon>Sar</taxon>
        <taxon>Stramenopiles</taxon>
        <taxon>Ochrophyta</taxon>
        <taxon>Bolidophyceae</taxon>
        <taxon>Parmales</taxon>
        <taxon>Triparmaceae</taxon>
        <taxon>Triparma</taxon>
    </lineage>
</organism>
<dbReference type="Proteomes" id="UP001165082">
    <property type="component" value="Unassembled WGS sequence"/>
</dbReference>
<gene>
    <name evidence="1" type="ORF">TrRE_jg6082</name>
</gene>
<dbReference type="OrthoDB" id="10376556at2759"/>
<keyword evidence="2" id="KW-1185">Reference proteome</keyword>
<sequence length="187" mass="19446">MPFPPTSALSASNLIPPTASNPIFVPEGTFDVSLLDVGDILGVCTHGVFYAPKGLRRSSPEVVKLPENGNDFTCIASDGKNTIAGTSSGGAYIVQGLRRTGEVRVKELKDTGLLSSVFGFLGSAATSSSSSSSSSSGIRGIEKVGGRFVVMREGGAREILEVDFGKATFKVVSSRNVTSLLINEVSK</sequence>
<accession>A0A9W6ZYX0</accession>
<name>A0A9W6ZYX0_9STRA</name>